<dbReference type="SUPFAM" id="SSF53474">
    <property type="entry name" value="alpha/beta-Hydrolases"/>
    <property type="match status" value="5"/>
</dbReference>
<accession>A0A815Z1C8</accession>
<dbReference type="Gene3D" id="3.40.50.1820">
    <property type="entry name" value="alpha/beta hydrolase"/>
    <property type="match status" value="4"/>
</dbReference>
<evidence type="ECO:0000256" key="2">
    <source>
        <dbReference type="ARBA" id="ARBA00022801"/>
    </source>
</evidence>
<dbReference type="PRINTS" id="PR00111">
    <property type="entry name" value="ABHYDROLASE"/>
</dbReference>
<sequence length="1102" mass="124856">MQDLRTVVRNLGWNKEKYSIIGHSYGAMLGIIYSASYPNEVSCLVAIDAVLRPMVPAKTYWKTIAATVDYDIKFFSDSTKAYDGELTLDKVVESFSIKRTRPGITDEAARLLAERSIRMDENNRLQLTRDEVLKKMITFPYTEDIFADVLRNMKAYLLFIGAYKPQWANAHLGISYYQQEYPRVCTFYTDLSEKFINLLMITKKINIPCAWGGHLACILLKKQVPSTIAQPTKKIIGIHGWLDNINSLFPIARRLVDQQPNYEVCLYDRAGHGFSSHFPRGTDYSFASNLLDLRTIIQNLGWNKEKYSMIGHSYGGTLALIYAAAYPKELASLAILDPFAGSDYSSEKTWKSIANRIENNLQYFNQPPKTYKGHLTYEKAVELIKSSRNGIDDQSANLLVERSVRQDADQKLYFTRDSGLKNLQITPISRDIVAKAIERIPAPILFLGTTEPQWPASNNLIPLLQSHNPNKSRMNITKHDVQCVWGGTLAGILLKSTSSENRTSIPTTKIVCIHGWLDNLNSLLPLAKLLIHRHPNYEIYLYDRAGHGFSSHIPRGFDYSAIHNMQDLRTVVRSLGWNKEKFSIIGHSYGATMPIIYAASYPNEVSCIVAIDALPRPEASSKNLYEIYGARLDMSLEFHQKPSRNFEADLTFEKVLELTKSTRPGITDEAARILIERSVRKDTNNKLHFTRDEALKIFSLQALTENSAKELIQAAKAPILFIGATNPQWPRSQKIVDLFQQCNPMFEAVLIDGPHHLHMTHVHEVADHIERYFKKYLYQLSTLNIDKTKLNIPCIWGGTLTGVLVKSDSTDTQASEVPTTKIIGIHGWLDNLNSLLPLAEELLDRRPDCEFYLYDRAGHGFSSHIPKGLDYSLALNLQDLRTIIQYLGWNKEKIVILGHSYGALIGISYAASYPNEIACLIALDTIPQASKANENFSRIQGDRIDKSLQHHQKPPRNFEVDLTFEKAFELTKVTRPGITDEAARLLTERSIRTGANNRMHFTRDEALKILSLVPISSDMARDSIEGTTAPVLFIGATKPQWPRAEHAVEYFKERNPNFEAMFIDGPHHFHMTHVHTVAERTEQFLNKHLSHASTSISSDNQI</sequence>
<dbReference type="GO" id="GO:0016020">
    <property type="term" value="C:membrane"/>
    <property type="evidence" value="ECO:0007669"/>
    <property type="project" value="TreeGrafter"/>
</dbReference>
<organism evidence="4 5">
    <name type="scientific">Adineta ricciae</name>
    <name type="common">Rotifer</name>
    <dbReference type="NCBI Taxonomy" id="249248"/>
    <lineage>
        <taxon>Eukaryota</taxon>
        <taxon>Metazoa</taxon>
        <taxon>Spiralia</taxon>
        <taxon>Gnathifera</taxon>
        <taxon>Rotifera</taxon>
        <taxon>Eurotatoria</taxon>
        <taxon>Bdelloidea</taxon>
        <taxon>Adinetida</taxon>
        <taxon>Adinetidae</taxon>
        <taxon>Adineta</taxon>
    </lineage>
</organism>
<gene>
    <name evidence="4" type="ORF">XAT740_LOCUS45021</name>
</gene>
<dbReference type="InterPro" id="IPR029058">
    <property type="entry name" value="AB_hydrolase_fold"/>
</dbReference>
<dbReference type="InterPro" id="IPR050266">
    <property type="entry name" value="AB_hydrolase_sf"/>
</dbReference>
<dbReference type="AlphaFoldDB" id="A0A815Z1C8"/>
<dbReference type="InterPro" id="IPR000073">
    <property type="entry name" value="AB_hydrolase_1"/>
</dbReference>
<keyword evidence="5" id="KW-1185">Reference proteome</keyword>
<reference evidence="4" key="1">
    <citation type="submission" date="2021-02" db="EMBL/GenBank/DDBJ databases">
        <authorList>
            <person name="Nowell W R."/>
        </authorList>
    </citation>
    <scope>NUCLEOTIDE SEQUENCE</scope>
</reference>
<comment type="similarity">
    <text evidence="1">Belongs to the AB hydrolase superfamily.</text>
</comment>
<feature type="domain" description="AB hydrolase-1" evidence="3">
    <location>
        <begin position="823"/>
        <end position="1073"/>
    </location>
</feature>
<dbReference type="EMBL" id="CAJNOR010005801">
    <property type="protein sequence ID" value="CAF1576536.1"/>
    <property type="molecule type" value="Genomic_DNA"/>
</dbReference>
<keyword evidence="2" id="KW-0378">Hydrolase</keyword>
<evidence type="ECO:0000313" key="5">
    <source>
        <dbReference type="Proteomes" id="UP000663828"/>
    </source>
</evidence>
<evidence type="ECO:0000313" key="4">
    <source>
        <dbReference type="EMBL" id="CAF1576536.1"/>
    </source>
</evidence>
<feature type="domain" description="AB hydrolase-1" evidence="3">
    <location>
        <begin position="236"/>
        <end position="389"/>
    </location>
</feature>
<dbReference type="PANTHER" id="PTHR43798">
    <property type="entry name" value="MONOACYLGLYCEROL LIPASE"/>
    <property type="match status" value="1"/>
</dbReference>
<dbReference type="Pfam" id="PF00561">
    <property type="entry name" value="Abhydrolase_1"/>
    <property type="match status" value="3"/>
</dbReference>
<evidence type="ECO:0000259" key="3">
    <source>
        <dbReference type="Pfam" id="PF00561"/>
    </source>
</evidence>
<name>A0A815Z1C8_ADIRI</name>
<comment type="caution">
    <text evidence="4">The sequence shown here is derived from an EMBL/GenBank/DDBJ whole genome shotgun (WGS) entry which is preliminary data.</text>
</comment>
<dbReference type="Proteomes" id="UP000663828">
    <property type="component" value="Unassembled WGS sequence"/>
</dbReference>
<proteinExistence type="inferred from homology"/>
<protein>
    <recommendedName>
        <fullName evidence="3">AB hydrolase-1 domain-containing protein</fullName>
    </recommendedName>
</protein>
<dbReference type="PANTHER" id="PTHR43798:SF14">
    <property type="entry name" value="SERINE HYDROLASE-LIKE PROTEIN DDB_G0286239"/>
    <property type="match status" value="1"/>
</dbReference>
<feature type="domain" description="AB hydrolase-1" evidence="3">
    <location>
        <begin position="510"/>
        <end position="761"/>
    </location>
</feature>
<evidence type="ECO:0000256" key="1">
    <source>
        <dbReference type="ARBA" id="ARBA00008645"/>
    </source>
</evidence>